<dbReference type="PROSITE" id="PS50173">
    <property type="entry name" value="UMUC"/>
    <property type="match status" value="1"/>
</dbReference>
<dbReference type="InterPro" id="IPR025188">
    <property type="entry name" value="DUF4113"/>
</dbReference>
<dbReference type="PANTHER" id="PTHR11076:SF34">
    <property type="entry name" value="PROTEIN UMUC"/>
    <property type="match status" value="1"/>
</dbReference>
<accession>A0ABW3F8B2</accession>
<dbReference type="InterPro" id="IPR043502">
    <property type="entry name" value="DNA/RNA_pol_sf"/>
</dbReference>
<evidence type="ECO:0000256" key="1">
    <source>
        <dbReference type="ARBA" id="ARBA00010945"/>
    </source>
</evidence>
<keyword evidence="2" id="KW-0227">DNA damage</keyword>
<dbReference type="Gene3D" id="3.30.70.270">
    <property type="match status" value="1"/>
</dbReference>
<dbReference type="InterPro" id="IPR017961">
    <property type="entry name" value="DNA_pol_Y-fam_little_finger"/>
</dbReference>
<dbReference type="Pfam" id="PF11799">
    <property type="entry name" value="IMS_C"/>
    <property type="match status" value="1"/>
</dbReference>
<evidence type="ECO:0000313" key="7">
    <source>
        <dbReference type="EMBL" id="MFD0913888.1"/>
    </source>
</evidence>
<dbReference type="InterPro" id="IPR024728">
    <property type="entry name" value="PolY_HhH_motif"/>
</dbReference>
<evidence type="ECO:0000256" key="3">
    <source>
        <dbReference type="ARBA" id="ARBA00023199"/>
    </source>
</evidence>
<comment type="caution">
    <text evidence="7">The sequence shown here is derived from an EMBL/GenBank/DDBJ whole genome shotgun (WGS) entry which is preliminary data.</text>
</comment>
<dbReference type="Pfam" id="PF13438">
    <property type="entry name" value="DUF4113"/>
    <property type="match status" value="1"/>
</dbReference>
<feature type="domain" description="UmuC" evidence="6">
    <location>
        <begin position="15"/>
        <end position="201"/>
    </location>
</feature>
<keyword evidence="8" id="KW-1185">Reference proteome</keyword>
<dbReference type="CDD" id="cd01700">
    <property type="entry name" value="PolY_Pol_V_umuC"/>
    <property type="match status" value="1"/>
</dbReference>
<comment type="similarity">
    <text evidence="1">Belongs to the DNA polymerase type-Y family.</text>
</comment>
<sequence length="436" mass="49320">MLLLPSLSTVFRRVFALADVNSMYASCEEAFRPDIKGKPVVVLSNNDGCVIAQNKLAKEVLEIYMAKPFFEIREAAEKLGTVVFSSNYELYANMSNRFATILSKYSPRIEKYSIDETFLEMTGMSVDYSDYGHTMKLDVLNSIGLPICVGFGYSKTLAKLANHCAKKQPRWNGVCDLTSVSDTELDTIMQELPVSKIWGIGSRMEKRLNAVGIYDVLRLKRANPKRIRDHFGVLVERIVKELNGEVWLDMEDMLPEAKQVMSSRSFGERVSTMDKMKEAISYHASMAAERMRKKNLYANGVYVFMMNSPHDQAVFCSSSLSVGLPAPTNSTLKINEMSQAILKRIFQPGVYYQKAGVMLLDTVPAGGRQTDMFGYTERDEKSESLMSVMDKINNKYSRGTIWLASEGVDETKDWTMQRNFKSPNYTGDWGELLEVR</sequence>
<dbReference type="Gene3D" id="1.10.150.20">
    <property type="entry name" value="5' to 3' exonuclease, C-terminal subdomain"/>
    <property type="match status" value="1"/>
</dbReference>
<dbReference type="InterPro" id="IPR050116">
    <property type="entry name" value="DNA_polymerase-Y"/>
</dbReference>
<dbReference type="RefSeq" id="WP_379057368.1">
    <property type="nucleotide sequence ID" value="NZ_JBHTKB010000002.1"/>
</dbReference>
<keyword evidence="5" id="KW-0742">SOS response</keyword>
<dbReference type="InterPro" id="IPR001126">
    <property type="entry name" value="UmuC"/>
</dbReference>
<protein>
    <submittedName>
        <fullName evidence="7">DUF4113 domain-containing protein</fullName>
    </submittedName>
</protein>
<name>A0ABW3F8B2_9PROT</name>
<dbReference type="SUPFAM" id="SSF56672">
    <property type="entry name" value="DNA/RNA polymerases"/>
    <property type="match status" value="1"/>
</dbReference>
<dbReference type="Pfam" id="PF11798">
    <property type="entry name" value="IMS_HHH"/>
    <property type="match status" value="1"/>
</dbReference>
<dbReference type="EMBL" id="JBHTKB010000002">
    <property type="protein sequence ID" value="MFD0913888.1"/>
    <property type="molecule type" value="Genomic_DNA"/>
</dbReference>
<gene>
    <name evidence="7" type="ORF">ACFQ1Z_10050</name>
</gene>
<dbReference type="Pfam" id="PF00817">
    <property type="entry name" value="IMS"/>
    <property type="match status" value="1"/>
</dbReference>
<reference evidence="8" key="1">
    <citation type="journal article" date="2019" name="Int. J. Syst. Evol. Microbiol.">
        <title>The Global Catalogue of Microorganisms (GCM) 10K type strain sequencing project: providing services to taxonomists for standard genome sequencing and annotation.</title>
        <authorList>
            <consortium name="The Broad Institute Genomics Platform"/>
            <consortium name="The Broad Institute Genome Sequencing Center for Infectious Disease"/>
            <person name="Wu L."/>
            <person name="Ma J."/>
        </authorList>
    </citation>
    <scope>NUCLEOTIDE SEQUENCE [LARGE SCALE GENOMIC DNA]</scope>
    <source>
        <strain evidence="8">CCUG 58412</strain>
    </source>
</reference>
<dbReference type="Gene3D" id="3.40.1170.60">
    <property type="match status" value="1"/>
</dbReference>
<evidence type="ECO:0000256" key="2">
    <source>
        <dbReference type="ARBA" id="ARBA00022763"/>
    </source>
</evidence>
<proteinExistence type="inferred from homology"/>
<dbReference type="Proteomes" id="UP001597128">
    <property type="component" value="Unassembled WGS sequence"/>
</dbReference>
<evidence type="ECO:0000259" key="6">
    <source>
        <dbReference type="PROSITE" id="PS50173"/>
    </source>
</evidence>
<keyword evidence="3" id="KW-0741">SOS mutagenesis</keyword>
<evidence type="ECO:0000313" key="8">
    <source>
        <dbReference type="Proteomes" id="UP001597128"/>
    </source>
</evidence>
<organism evidence="7 8">
    <name type="scientific">Methylophilus luteus</name>
    <dbReference type="NCBI Taxonomy" id="640108"/>
    <lineage>
        <taxon>Bacteria</taxon>
        <taxon>Pseudomonadati</taxon>
        <taxon>Pseudomonadota</taxon>
        <taxon>Betaproteobacteria</taxon>
        <taxon>Nitrosomonadales</taxon>
        <taxon>Methylophilaceae</taxon>
        <taxon>Methylophilus</taxon>
    </lineage>
</organism>
<keyword evidence="4" id="KW-0234">DNA repair</keyword>
<evidence type="ECO:0000256" key="5">
    <source>
        <dbReference type="ARBA" id="ARBA00023236"/>
    </source>
</evidence>
<dbReference type="PANTHER" id="PTHR11076">
    <property type="entry name" value="DNA REPAIR POLYMERASE UMUC / TRANSFERASE FAMILY MEMBER"/>
    <property type="match status" value="1"/>
</dbReference>
<dbReference type="InterPro" id="IPR043128">
    <property type="entry name" value="Rev_trsase/Diguanyl_cyclase"/>
</dbReference>
<evidence type="ECO:0000256" key="4">
    <source>
        <dbReference type="ARBA" id="ARBA00023204"/>
    </source>
</evidence>